<feature type="domain" description="Major facilitator superfamily (MFS) profile" evidence="12">
    <location>
        <begin position="65"/>
        <end position="501"/>
    </location>
</feature>
<dbReference type="InterPro" id="IPR021858">
    <property type="entry name" value="Fun_TF"/>
</dbReference>
<organism evidence="13 14">
    <name type="scientific">Aspergillus indologenus CBS 114.80</name>
    <dbReference type="NCBI Taxonomy" id="1450541"/>
    <lineage>
        <taxon>Eukaryota</taxon>
        <taxon>Fungi</taxon>
        <taxon>Dikarya</taxon>
        <taxon>Ascomycota</taxon>
        <taxon>Pezizomycotina</taxon>
        <taxon>Eurotiomycetes</taxon>
        <taxon>Eurotiomycetidae</taxon>
        <taxon>Eurotiales</taxon>
        <taxon>Aspergillaceae</taxon>
        <taxon>Aspergillus</taxon>
        <taxon>Aspergillus subgen. Circumdati</taxon>
    </lineage>
</organism>
<evidence type="ECO:0000256" key="8">
    <source>
        <dbReference type="ARBA" id="ARBA00023242"/>
    </source>
</evidence>
<keyword evidence="8" id="KW-0539">Nucleus</keyword>
<feature type="transmembrane region" description="Helical" evidence="10">
    <location>
        <begin position="443"/>
        <end position="463"/>
    </location>
</feature>
<evidence type="ECO:0000259" key="12">
    <source>
        <dbReference type="PROSITE" id="PS50850"/>
    </source>
</evidence>
<dbReference type="PROSITE" id="PS00463">
    <property type="entry name" value="ZN2_CY6_FUNGAL_1"/>
    <property type="match status" value="1"/>
</dbReference>
<dbReference type="InterPro" id="IPR036259">
    <property type="entry name" value="MFS_trans_sf"/>
</dbReference>
<feature type="transmembrane region" description="Helical" evidence="10">
    <location>
        <begin position="63"/>
        <end position="88"/>
    </location>
</feature>
<evidence type="ECO:0000256" key="9">
    <source>
        <dbReference type="SAM" id="MobiDB-lite"/>
    </source>
</evidence>
<evidence type="ECO:0000313" key="14">
    <source>
        <dbReference type="Proteomes" id="UP000248817"/>
    </source>
</evidence>
<dbReference type="CDD" id="cd00067">
    <property type="entry name" value="GAL4"/>
    <property type="match status" value="1"/>
</dbReference>
<feature type="transmembrane region" description="Helical" evidence="10">
    <location>
        <begin position="383"/>
        <end position="401"/>
    </location>
</feature>
<evidence type="ECO:0000256" key="1">
    <source>
        <dbReference type="ARBA" id="ARBA00004141"/>
    </source>
</evidence>
<keyword evidence="4" id="KW-0805">Transcription regulation</keyword>
<dbReference type="SUPFAM" id="SSF57701">
    <property type="entry name" value="Zn2/Cys6 DNA-binding domain"/>
    <property type="match status" value="1"/>
</dbReference>
<evidence type="ECO:0000256" key="7">
    <source>
        <dbReference type="ARBA" id="ARBA00023163"/>
    </source>
</evidence>
<dbReference type="GO" id="GO:0005886">
    <property type="term" value="C:plasma membrane"/>
    <property type="evidence" value="ECO:0007669"/>
    <property type="project" value="TreeGrafter"/>
</dbReference>
<dbReference type="EMBL" id="KZ825504">
    <property type="protein sequence ID" value="PYI31366.1"/>
    <property type="molecule type" value="Genomic_DNA"/>
</dbReference>
<feature type="transmembrane region" description="Helical" evidence="10">
    <location>
        <begin position="100"/>
        <end position="119"/>
    </location>
</feature>
<dbReference type="Pfam" id="PF00172">
    <property type="entry name" value="Zn_clus"/>
    <property type="match status" value="1"/>
</dbReference>
<name>A0A2V5J976_9EURO</name>
<protein>
    <submittedName>
        <fullName evidence="13">MFS general substrate transporter</fullName>
    </submittedName>
</protein>
<evidence type="ECO:0000313" key="13">
    <source>
        <dbReference type="EMBL" id="PYI31366.1"/>
    </source>
</evidence>
<keyword evidence="6 10" id="KW-0472">Membrane</keyword>
<accession>A0A2V5J976</accession>
<feature type="region of interest" description="Disordered" evidence="9">
    <location>
        <begin position="621"/>
        <end position="673"/>
    </location>
</feature>
<keyword evidence="3 10" id="KW-1133">Transmembrane helix</keyword>
<keyword evidence="2 10" id="KW-0812">Transmembrane</keyword>
<dbReference type="PANTHER" id="PTHR23502:SF24">
    <property type="entry name" value="TRANSPORTER, PUTATIVE-RELATED"/>
    <property type="match status" value="1"/>
</dbReference>
<dbReference type="InterPro" id="IPR001138">
    <property type="entry name" value="Zn2Cys6_DnaBD"/>
</dbReference>
<feature type="transmembrane region" description="Helical" evidence="10">
    <location>
        <begin position="131"/>
        <end position="148"/>
    </location>
</feature>
<feature type="transmembrane region" description="Helical" evidence="10">
    <location>
        <begin position="219"/>
        <end position="240"/>
    </location>
</feature>
<evidence type="ECO:0000256" key="10">
    <source>
        <dbReference type="SAM" id="Phobius"/>
    </source>
</evidence>
<evidence type="ECO:0000256" key="6">
    <source>
        <dbReference type="ARBA" id="ARBA00023136"/>
    </source>
</evidence>
<dbReference type="SMART" id="SM00066">
    <property type="entry name" value="GAL4"/>
    <property type="match status" value="1"/>
</dbReference>
<dbReference type="Pfam" id="PF11951">
    <property type="entry name" value="Fungal_trans_2"/>
    <property type="match status" value="1"/>
</dbReference>
<gene>
    <name evidence="13" type="ORF">BP00DRAFT_415669</name>
</gene>
<evidence type="ECO:0000259" key="11">
    <source>
        <dbReference type="PROSITE" id="PS50048"/>
    </source>
</evidence>
<proteinExistence type="predicted"/>
<evidence type="ECO:0000256" key="4">
    <source>
        <dbReference type="ARBA" id="ARBA00023015"/>
    </source>
</evidence>
<feature type="transmembrane region" description="Helical" evidence="10">
    <location>
        <begin position="475"/>
        <end position="496"/>
    </location>
</feature>
<dbReference type="PROSITE" id="PS50850">
    <property type="entry name" value="MFS"/>
    <property type="match status" value="1"/>
</dbReference>
<dbReference type="InterPro" id="IPR036864">
    <property type="entry name" value="Zn2-C6_fun-type_DNA-bd_sf"/>
</dbReference>
<feature type="transmembrane region" description="Helical" evidence="10">
    <location>
        <begin position="407"/>
        <end position="431"/>
    </location>
</feature>
<dbReference type="FunFam" id="1.20.1250.20:FF:000653">
    <property type="entry name" value="Polyamine transporter, putative"/>
    <property type="match status" value="1"/>
</dbReference>
<keyword evidence="7" id="KW-0804">Transcription</keyword>
<evidence type="ECO:0000256" key="3">
    <source>
        <dbReference type="ARBA" id="ARBA00022989"/>
    </source>
</evidence>
<dbReference type="Gene3D" id="4.10.240.10">
    <property type="entry name" value="Zn(2)-C6 fungal-type DNA-binding domain"/>
    <property type="match status" value="1"/>
</dbReference>
<dbReference type="InterPro" id="IPR011701">
    <property type="entry name" value="MFS"/>
</dbReference>
<dbReference type="GO" id="GO:0008270">
    <property type="term" value="F:zinc ion binding"/>
    <property type="evidence" value="ECO:0007669"/>
    <property type="project" value="InterPro"/>
</dbReference>
<dbReference type="PROSITE" id="PS50048">
    <property type="entry name" value="ZN2_CY6_FUNGAL_2"/>
    <property type="match status" value="1"/>
</dbReference>
<evidence type="ECO:0000256" key="5">
    <source>
        <dbReference type="ARBA" id="ARBA00023125"/>
    </source>
</evidence>
<sequence>MAAPMNPKDLEKTEQHESLPVVVTAEEALTRARQQPNVALPLRITFDHHDPDNPRCWGFWRKWYITVFVSMLNVITTWCCGSFSSGATQIADHFHVSSEVTTLCLSLYVLGYAVGPVLLAPLSEYFGRQPIYIVSWFILCIFQLPLALAPNIGTILVCRLIAGLAGGAPLTNTGGTISDLWERDHSGWPMAVYGLSSTAGPPLALVMSGYIGLDLGWRWIFWIMLAISGGFWIVLVFTIPETRHSIRLQRKTAKIRRQMETEGLRSAESLDDIHGDNRKGLHQLLAITLTRPVRFLFTEPITLFSAIFNGFLYGLVYLFNEAFPLVFGAPHGHGFNVGQQGLCFLGIAIGPFIAFAAHPLQERYYRRAVAAHDGLSVPEARMWMARLGALLIPISLFWFGWTSYASVHWIVPIIASVFFGAGLYIVILSILNYVVDSYQTYSASALAGVILVRNVVGAGFPLFATQLYNKLDYEWASSLLGFIAILLVPIPFIFFYKGRAIRLRSPWAREHFDSNEDNLFNVVHEASCRWMQLDSQRQAWKRSLHVSGYRLRRTHEKSRNGCLRCKQQRKKCDEKRPSCSRCTKRSYTCQYPFPLSDDNLSEEPESAAHSPVSDLHVHVISGPEAPVSPSHHHHHHHHRLSDPTPDLDAQTSAQSRSSTDEARLDPSRLGPQSPNFLDATELSLLAHYLTHTSHIIPVDQLDLYALSVGVPNLAFRSKAVMSSLLALAAACQSHDIAKQALTPQSLLQIRELLGLAERHHRASLRHIQESMQSPEMYDHVLANAALMVLYASASHSIRVHLAATAKQRGQRLPGELLPQHSQWISFTRAAHTASTAVLNDIVNAADGASPIIHTESSLPSSALNTPGVLCPQDGPSEHTKRLFLPIVASTYTQAFERLRKRAETTVTILKNSNQSCNMAQLHASIETVSILAHCAAAALTPRQTPATSPQPQALALHKRARVSPWVANYMISVTSMEAPQILRRIIMSFLNKAPTEYLGLVQSVLDATSTGMEGSATAEVGALTATHVLAMDIFAHWLVLVMLLDGVWWIGGIGQWELGQVLAVLKTQDPLGLAETGETWWPESMYLVKRELSPSAP</sequence>
<evidence type="ECO:0000256" key="2">
    <source>
        <dbReference type="ARBA" id="ARBA00022692"/>
    </source>
</evidence>
<dbReference type="SUPFAM" id="SSF103473">
    <property type="entry name" value="MFS general substrate transporter"/>
    <property type="match status" value="1"/>
</dbReference>
<dbReference type="Proteomes" id="UP000248817">
    <property type="component" value="Unassembled WGS sequence"/>
</dbReference>
<feature type="compositionally biased region" description="Basic residues" evidence="9">
    <location>
        <begin position="630"/>
        <end position="639"/>
    </location>
</feature>
<keyword evidence="5" id="KW-0238">DNA-binding</keyword>
<feature type="domain" description="Zn(2)-C6 fungal-type" evidence="11">
    <location>
        <begin position="561"/>
        <end position="591"/>
    </location>
</feature>
<dbReference type="InterPro" id="IPR020846">
    <property type="entry name" value="MFS_dom"/>
</dbReference>
<reference evidence="13 14" key="1">
    <citation type="submission" date="2018-02" db="EMBL/GenBank/DDBJ databases">
        <title>The genomes of Aspergillus section Nigri reveals drivers in fungal speciation.</title>
        <authorList>
            <consortium name="DOE Joint Genome Institute"/>
            <person name="Vesth T.C."/>
            <person name="Nybo J."/>
            <person name="Theobald S."/>
            <person name="Brandl J."/>
            <person name="Frisvad J.C."/>
            <person name="Nielsen K.F."/>
            <person name="Lyhne E.K."/>
            <person name="Kogle M.E."/>
            <person name="Kuo A."/>
            <person name="Riley R."/>
            <person name="Clum A."/>
            <person name="Nolan M."/>
            <person name="Lipzen A."/>
            <person name="Salamov A."/>
            <person name="Henrissat B."/>
            <person name="Wiebenga A."/>
            <person name="De vries R.P."/>
            <person name="Grigoriev I.V."/>
            <person name="Mortensen U.H."/>
            <person name="Andersen M.R."/>
            <person name="Baker S.E."/>
        </authorList>
    </citation>
    <scope>NUCLEOTIDE SEQUENCE [LARGE SCALE GENOMIC DNA]</scope>
    <source>
        <strain evidence="13 14">CBS 114.80</strain>
    </source>
</reference>
<dbReference type="GO" id="GO:0009893">
    <property type="term" value="P:positive regulation of metabolic process"/>
    <property type="evidence" value="ECO:0007669"/>
    <property type="project" value="UniProtKB-ARBA"/>
</dbReference>
<dbReference type="GO" id="GO:0003677">
    <property type="term" value="F:DNA binding"/>
    <property type="evidence" value="ECO:0007669"/>
    <property type="project" value="UniProtKB-KW"/>
</dbReference>
<dbReference type="PANTHER" id="PTHR23502">
    <property type="entry name" value="MAJOR FACILITATOR SUPERFAMILY"/>
    <property type="match status" value="1"/>
</dbReference>
<feature type="transmembrane region" description="Helical" evidence="10">
    <location>
        <begin position="339"/>
        <end position="357"/>
    </location>
</feature>
<comment type="subcellular location">
    <subcellularLocation>
        <location evidence="1">Membrane</location>
        <topology evidence="1">Multi-pass membrane protein</topology>
    </subcellularLocation>
</comment>
<dbReference type="AlphaFoldDB" id="A0A2V5J976"/>
<dbReference type="CDD" id="cd17323">
    <property type="entry name" value="MFS_Tpo1_MDR_like"/>
    <property type="match status" value="1"/>
</dbReference>
<dbReference type="GO" id="GO:0000981">
    <property type="term" value="F:DNA-binding transcription factor activity, RNA polymerase II-specific"/>
    <property type="evidence" value="ECO:0007669"/>
    <property type="project" value="InterPro"/>
</dbReference>
<feature type="transmembrane region" description="Helical" evidence="10">
    <location>
        <begin position="301"/>
        <end position="319"/>
    </location>
</feature>
<dbReference type="GO" id="GO:0022857">
    <property type="term" value="F:transmembrane transporter activity"/>
    <property type="evidence" value="ECO:0007669"/>
    <property type="project" value="InterPro"/>
</dbReference>
<keyword evidence="14" id="KW-1185">Reference proteome</keyword>
<dbReference type="Gene3D" id="1.20.1250.20">
    <property type="entry name" value="MFS general substrate transporter like domains"/>
    <property type="match status" value="1"/>
</dbReference>
<dbReference type="Pfam" id="PF07690">
    <property type="entry name" value="MFS_1"/>
    <property type="match status" value="1"/>
</dbReference>